<evidence type="ECO:0000256" key="7">
    <source>
        <dbReference type="SAM" id="Phobius"/>
    </source>
</evidence>
<feature type="region of interest" description="Disordered" evidence="6">
    <location>
        <begin position="296"/>
        <end position="324"/>
    </location>
</feature>
<dbReference type="EMBL" id="JAULSU010000004">
    <property type="protein sequence ID" value="KAK0618932.1"/>
    <property type="molecule type" value="Genomic_DNA"/>
</dbReference>
<dbReference type="AlphaFoldDB" id="A0AA39WP08"/>
<feature type="compositionally biased region" description="Basic and acidic residues" evidence="6">
    <location>
        <begin position="311"/>
        <end position="324"/>
    </location>
</feature>
<evidence type="ECO:0000259" key="8">
    <source>
        <dbReference type="Pfam" id="PF20684"/>
    </source>
</evidence>
<feature type="transmembrane region" description="Helical" evidence="7">
    <location>
        <begin position="46"/>
        <end position="69"/>
    </location>
</feature>
<name>A0AA39WP08_9PEZI</name>
<feature type="transmembrane region" description="Helical" evidence="7">
    <location>
        <begin position="233"/>
        <end position="260"/>
    </location>
</feature>
<keyword evidence="10" id="KW-1185">Reference proteome</keyword>
<feature type="transmembrane region" description="Helical" evidence="7">
    <location>
        <begin position="199"/>
        <end position="221"/>
    </location>
</feature>
<dbReference type="InterPro" id="IPR049326">
    <property type="entry name" value="Rhodopsin_dom_fungi"/>
</dbReference>
<evidence type="ECO:0000256" key="4">
    <source>
        <dbReference type="ARBA" id="ARBA00023136"/>
    </source>
</evidence>
<comment type="caution">
    <text evidence="9">The sequence shown here is derived from an EMBL/GenBank/DDBJ whole genome shotgun (WGS) entry which is preliminary data.</text>
</comment>
<feature type="domain" description="Rhodopsin" evidence="8">
    <location>
        <begin position="30"/>
        <end position="261"/>
    </location>
</feature>
<feature type="transmembrane region" description="Helical" evidence="7">
    <location>
        <begin position="89"/>
        <end position="107"/>
    </location>
</feature>
<keyword evidence="3 7" id="KW-1133">Transmembrane helix</keyword>
<sequence>MAGYSGEDQSAEINVAVWVLISVSTLFLGARCWCRVHFARLWWDDFVLAVSWILLLVAGALVSRTIAVVHDESDDARRAFFRYQNTSTWLAALATSWTKVAFAITLTKVVQERVFLYFLWFMIAVANLILIPGSLSIWIPACGDPRAIFRPAHPMCWELPVLQSLGGSFMGTGGVIDVLLALLPWLILRKLQLERREKIGLSVAMSLGAITGVVVIMRTFFQFVQGDYNYNYMVFMLLFNFLEPAATIVAQTIPIFRVLFRHVRRTTQASKSPGVQIHPPASNVELVPTMWDASKSPVWDRASGSENGESNADRKGEEPGDMLR</sequence>
<evidence type="ECO:0000256" key="3">
    <source>
        <dbReference type="ARBA" id="ARBA00022989"/>
    </source>
</evidence>
<dbReference type="GO" id="GO:0016020">
    <property type="term" value="C:membrane"/>
    <property type="evidence" value="ECO:0007669"/>
    <property type="project" value="UniProtKB-SubCell"/>
</dbReference>
<evidence type="ECO:0000256" key="2">
    <source>
        <dbReference type="ARBA" id="ARBA00022692"/>
    </source>
</evidence>
<feature type="transmembrane region" description="Helical" evidence="7">
    <location>
        <begin position="15"/>
        <end position="34"/>
    </location>
</feature>
<evidence type="ECO:0000313" key="9">
    <source>
        <dbReference type="EMBL" id="KAK0618932.1"/>
    </source>
</evidence>
<feature type="transmembrane region" description="Helical" evidence="7">
    <location>
        <begin position="114"/>
        <end position="141"/>
    </location>
</feature>
<comment type="subcellular location">
    <subcellularLocation>
        <location evidence="1">Membrane</location>
        <topology evidence="1">Multi-pass membrane protein</topology>
    </subcellularLocation>
</comment>
<protein>
    <recommendedName>
        <fullName evidence="8">Rhodopsin domain-containing protein</fullName>
    </recommendedName>
</protein>
<evidence type="ECO:0000256" key="5">
    <source>
        <dbReference type="ARBA" id="ARBA00038359"/>
    </source>
</evidence>
<evidence type="ECO:0000256" key="1">
    <source>
        <dbReference type="ARBA" id="ARBA00004141"/>
    </source>
</evidence>
<dbReference type="Proteomes" id="UP001175000">
    <property type="component" value="Unassembled WGS sequence"/>
</dbReference>
<accession>A0AA39WP08</accession>
<organism evidence="9 10">
    <name type="scientific">Immersiella caudata</name>
    <dbReference type="NCBI Taxonomy" id="314043"/>
    <lineage>
        <taxon>Eukaryota</taxon>
        <taxon>Fungi</taxon>
        <taxon>Dikarya</taxon>
        <taxon>Ascomycota</taxon>
        <taxon>Pezizomycotina</taxon>
        <taxon>Sordariomycetes</taxon>
        <taxon>Sordariomycetidae</taxon>
        <taxon>Sordariales</taxon>
        <taxon>Lasiosphaeriaceae</taxon>
        <taxon>Immersiella</taxon>
    </lineage>
</organism>
<keyword evidence="2 7" id="KW-0812">Transmembrane</keyword>
<dbReference type="Pfam" id="PF20684">
    <property type="entry name" value="Fung_rhodopsin"/>
    <property type="match status" value="1"/>
</dbReference>
<gene>
    <name evidence="9" type="ORF">B0T14DRAFT_429086</name>
</gene>
<proteinExistence type="inferred from homology"/>
<reference evidence="9" key="1">
    <citation type="submission" date="2023-06" db="EMBL/GenBank/DDBJ databases">
        <title>Genome-scale phylogeny and comparative genomics of the fungal order Sordariales.</title>
        <authorList>
            <consortium name="Lawrence Berkeley National Laboratory"/>
            <person name="Hensen N."/>
            <person name="Bonometti L."/>
            <person name="Westerberg I."/>
            <person name="Brannstrom I.O."/>
            <person name="Guillou S."/>
            <person name="Cros-Aarteil S."/>
            <person name="Calhoun S."/>
            <person name="Haridas S."/>
            <person name="Kuo A."/>
            <person name="Mondo S."/>
            <person name="Pangilinan J."/>
            <person name="Riley R."/>
            <person name="Labutti K."/>
            <person name="Andreopoulos B."/>
            <person name="Lipzen A."/>
            <person name="Chen C."/>
            <person name="Yanf M."/>
            <person name="Daum C."/>
            <person name="Ng V."/>
            <person name="Clum A."/>
            <person name="Steindorff A."/>
            <person name="Ohm R."/>
            <person name="Martin F."/>
            <person name="Silar P."/>
            <person name="Natvig D."/>
            <person name="Lalanne C."/>
            <person name="Gautier V."/>
            <person name="Ament-Velasquez S.L."/>
            <person name="Kruys A."/>
            <person name="Hutchinson M.I."/>
            <person name="Powell A.J."/>
            <person name="Barry K."/>
            <person name="Miller A.N."/>
            <person name="Grigoriev I.V."/>
            <person name="Debuchy R."/>
            <person name="Gladieux P."/>
            <person name="Thoren M.H."/>
            <person name="Johannesson H."/>
        </authorList>
    </citation>
    <scope>NUCLEOTIDE SEQUENCE</scope>
    <source>
        <strain evidence="9">CBS 606.72</strain>
    </source>
</reference>
<comment type="similarity">
    <text evidence="5">Belongs to the SAT4 family.</text>
</comment>
<evidence type="ECO:0000313" key="10">
    <source>
        <dbReference type="Proteomes" id="UP001175000"/>
    </source>
</evidence>
<evidence type="ECO:0000256" key="6">
    <source>
        <dbReference type="SAM" id="MobiDB-lite"/>
    </source>
</evidence>
<dbReference type="PANTHER" id="PTHR33048">
    <property type="entry name" value="PTH11-LIKE INTEGRAL MEMBRANE PROTEIN (AFU_ORTHOLOGUE AFUA_5G11245)"/>
    <property type="match status" value="1"/>
</dbReference>
<dbReference type="PANTHER" id="PTHR33048:SF42">
    <property type="entry name" value="INTEGRAL MEMBRANE PROTEIN"/>
    <property type="match status" value="1"/>
</dbReference>
<keyword evidence="4 7" id="KW-0472">Membrane</keyword>
<dbReference type="InterPro" id="IPR052337">
    <property type="entry name" value="SAT4-like"/>
</dbReference>
<feature type="transmembrane region" description="Helical" evidence="7">
    <location>
        <begin position="161"/>
        <end position="187"/>
    </location>
</feature>